<sequence length="224" mass="23965">MTQQFLRAGCVLALAAACGAAQAQQAGTFSVRAGFTRIMPQTKSGDLSEPSFPHTHVDVGADTALTGGINYMLTDHWALDLPVGLPFQHSFYGDGAIAGVGKLGQTKVVPATLFAQYRFGEAQAALRPYLGLGVTYSKFFKNRSTAALTAVTGGSPANPTTAHIDNKWGFTAQVGFVWNFSERWFLDVAYYKSFLKTTAHLSSGQSIGMRLNPNVVAVGVGYRF</sequence>
<feature type="chain" id="PRO_5039928528" evidence="2">
    <location>
        <begin position="24"/>
        <end position="224"/>
    </location>
</feature>
<evidence type="ECO:0000256" key="1">
    <source>
        <dbReference type="ARBA" id="ARBA00004442"/>
    </source>
</evidence>
<evidence type="ECO:0000256" key="2">
    <source>
        <dbReference type="SAM" id="SignalP"/>
    </source>
</evidence>
<dbReference type="GO" id="GO:0055085">
    <property type="term" value="P:transmembrane transport"/>
    <property type="evidence" value="ECO:0007669"/>
    <property type="project" value="TreeGrafter"/>
</dbReference>
<evidence type="ECO:0000313" key="3">
    <source>
        <dbReference type="EMBL" id="ACM34715.1"/>
    </source>
</evidence>
<name>A0A9J9QG69_ACIET</name>
<evidence type="ECO:0000313" key="4">
    <source>
        <dbReference type="Proteomes" id="UP000000450"/>
    </source>
</evidence>
<comment type="subcellular location">
    <subcellularLocation>
        <location evidence="1">Cell outer membrane</location>
    </subcellularLocation>
</comment>
<dbReference type="KEGG" id="dia:Dtpsy_3286"/>
<accession>A0A9J9QG69</accession>
<dbReference type="PROSITE" id="PS51257">
    <property type="entry name" value="PROKAR_LIPOPROTEIN"/>
    <property type="match status" value="1"/>
</dbReference>
<proteinExistence type="predicted"/>
<keyword evidence="4" id="KW-1185">Reference proteome</keyword>
<dbReference type="Proteomes" id="UP000000450">
    <property type="component" value="Chromosome"/>
</dbReference>
<dbReference type="InterPro" id="IPR011250">
    <property type="entry name" value="OMP/PagP_B-barrel"/>
</dbReference>
<dbReference type="Pfam" id="PF03922">
    <property type="entry name" value="OmpW"/>
    <property type="match status" value="1"/>
</dbReference>
<dbReference type="RefSeq" id="WP_015914521.1">
    <property type="nucleotide sequence ID" value="NC_011992.1"/>
</dbReference>
<keyword evidence="2" id="KW-0732">Signal</keyword>
<dbReference type="AlphaFoldDB" id="A0A9J9QG69"/>
<dbReference type="Gene3D" id="2.40.160.20">
    <property type="match status" value="1"/>
</dbReference>
<dbReference type="GO" id="GO:0009279">
    <property type="term" value="C:cell outer membrane"/>
    <property type="evidence" value="ECO:0007669"/>
    <property type="project" value="UniProtKB-SubCell"/>
</dbReference>
<dbReference type="EMBL" id="CP001392">
    <property type="protein sequence ID" value="ACM34715.1"/>
    <property type="molecule type" value="Genomic_DNA"/>
</dbReference>
<dbReference type="InterPro" id="IPR005618">
    <property type="entry name" value="OMPW"/>
</dbReference>
<reference evidence="3 4" key="1">
    <citation type="journal article" date="2010" name="J. Bacteriol.">
        <title>Completed genome sequence of the anaerobic iron-oxidizing bacterium Acidovorax ebreus strain TPSY.</title>
        <authorList>
            <person name="Byrne-Bailey K.G."/>
            <person name="Weber K.A."/>
            <person name="Chair A.H."/>
            <person name="Bose S."/>
            <person name="Knox T."/>
            <person name="Spanbauer T.L."/>
            <person name="Chertkov O."/>
            <person name="Coates J.D."/>
        </authorList>
    </citation>
    <scope>NUCLEOTIDE SEQUENCE [LARGE SCALE GENOMIC DNA]</scope>
    <source>
        <strain evidence="3 4">TPSY</strain>
    </source>
</reference>
<organism evidence="3 4">
    <name type="scientific">Acidovorax ebreus (strain TPSY)</name>
    <name type="common">Diaphorobacter sp. (strain TPSY)</name>
    <dbReference type="NCBI Taxonomy" id="535289"/>
    <lineage>
        <taxon>Bacteria</taxon>
        <taxon>Pseudomonadati</taxon>
        <taxon>Pseudomonadota</taxon>
        <taxon>Betaproteobacteria</taxon>
        <taxon>Burkholderiales</taxon>
        <taxon>Comamonadaceae</taxon>
        <taxon>Diaphorobacter</taxon>
    </lineage>
</organism>
<protein>
    <submittedName>
        <fullName evidence="3">OmpW family protein</fullName>
    </submittedName>
</protein>
<dbReference type="PANTHER" id="PTHR36920:SF1">
    <property type="entry name" value="OUTER MEMBRANE PROTEIN W"/>
    <property type="match status" value="1"/>
</dbReference>
<dbReference type="SUPFAM" id="SSF56925">
    <property type="entry name" value="OMPA-like"/>
    <property type="match status" value="1"/>
</dbReference>
<dbReference type="PANTHER" id="PTHR36920">
    <property type="match status" value="1"/>
</dbReference>
<feature type="signal peptide" evidence="2">
    <location>
        <begin position="1"/>
        <end position="23"/>
    </location>
</feature>
<gene>
    <name evidence="3" type="ordered locus">Dtpsy_3286</name>
</gene>